<sequence length="300" mass="35355">MKACYKLRLLKNHQIDIEKYTQCLRASEQYHFQAEAVYLNALNRGSWEVIVLGDYEAVMPVPIIKKFGVKWVLFPPFLQQLGIFSKKDNLEINELFFSFLKNNYKVVYYAFNTRNKLNLELWRKNYRLHKSSYSEVFSNYSTSRKRNLKSPKNNEIKISSLENLSEIKPFFFQFVEWLSSDRLKEKYFKHLEYLEQKKLLEIYAARGLQGALLSVAVISNLGGEKALLCFINNKNQKTNAPSVILDEIIKQSIETHQFNFFGSNIPSVEQFNQRFGAVLERYPVYHQSKKQLLLQFIGLR</sequence>
<accession>A0AAP3ALU3</accession>
<dbReference type="Proteomes" id="UP001207440">
    <property type="component" value="Unassembled WGS sequence"/>
</dbReference>
<organism evidence="1 2">
    <name type="scientific">Riemerella anatipestifer</name>
    <name type="common">Moraxella anatipestifer</name>
    <dbReference type="NCBI Taxonomy" id="34085"/>
    <lineage>
        <taxon>Bacteria</taxon>
        <taxon>Pseudomonadati</taxon>
        <taxon>Bacteroidota</taxon>
        <taxon>Flavobacteriia</taxon>
        <taxon>Flavobacteriales</taxon>
        <taxon>Weeksellaceae</taxon>
        <taxon>Riemerella</taxon>
    </lineage>
</organism>
<dbReference type="AlphaFoldDB" id="A0AAP3ALU3"/>
<dbReference type="Gene3D" id="3.40.630.30">
    <property type="match status" value="1"/>
</dbReference>
<evidence type="ECO:0000313" key="2">
    <source>
        <dbReference type="Proteomes" id="UP001207440"/>
    </source>
</evidence>
<proteinExistence type="predicted"/>
<dbReference type="EMBL" id="JAOZYT010000052">
    <property type="protein sequence ID" value="MCW0524310.1"/>
    <property type="molecule type" value="Genomic_DNA"/>
</dbReference>
<comment type="caution">
    <text evidence="1">The sequence shown here is derived from an EMBL/GenBank/DDBJ whole genome shotgun (WGS) entry which is preliminary data.</text>
</comment>
<evidence type="ECO:0008006" key="3">
    <source>
        <dbReference type="Google" id="ProtNLM"/>
    </source>
</evidence>
<evidence type="ECO:0000313" key="1">
    <source>
        <dbReference type="EMBL" id="MCW0524310.1"/>
    </source>
</evidence>
<dbReference type="RefSeq" id="WP_064970861.1">
    <property type="nucleotide sequence ID" value="NZ_CP029760.1"/>
</dbReference>
<gene>
    <name evidence="1" type="ORF">OKE68_08290</name>
</gene>
<name>A0AAP3ALU3_RIEAN</name>
<protein>
    <recommendedName>
        <fullName evidence="3">BioF2-like acetyltransferase domain-containing protein</fullName>
    </recommendedName>
</protein>
<reference evidence="1" key="1">
    <citation type="submission" date="2022-10" db="EMBL/GenBank/DDBJ databases">
        <title>Sifting through the core-genome to identify putative cross-protective antigens against Riemerella anatipestifer.</title>
        <authorList>
            <person name="Zheng X."/>
            <person name="Zhang W."/>
        </authorList>
    </citation>
    <scope>NUCLEOTIDE SEQUENCE</scope>
    <source>
        <strain evidence="1">ZWRA178</strain>
    </source>
</reference>